<gene>
    <name evidence="1" type="ORF">PROH_07205</name>
</gene>
<protein>
    <submittedName>
        <fullName evidence="1">Uncharacterized protein</fullName>
    </submittedName>
</protein>
<reference evidence="1" key="1">
    <citation type="submission" date="2012-04" db="EMBL/GenBank/DDBJ databases">
        <authorList>
            <person name="Borisov I.G."/>
            <person name="Ivanikova N.V."/>
            <person name="Pinevich A.V."/>
        </authorList>
    </citation>
    <scope>NUCLEOTIDE SEQUENCE</scope>
    <source>
        <strain evidence="1">CALU 1027</strain>
    </source>
</reference>
<dbReference type="Proteomes" id="UP000034681">
    <property type="component" value="Unassembled WGS sequence"/>
</dbReference>
<organism evidence="1 2">
    <name type="scientific">Prochlorothrix hollandica PCC 9006 = CALU 1027</name>
    <dbReference type="NCBI Taxonomy" id="317619"/>
    <lineage>
        <taxon>Bacteria</taxon>
        <taxon>Bacillati</taxon>
        <taxon>Cyanobacteriota</taxon>
        <taxon>Cyanophyceae</taxon>
        <taxon>Prochlorotrichales</taxon>
        <taxon>Prochlorotrichaceae</taxon>
        <taxon>Prochlorothrix</taxon>
    </lineage>
</organism>
<evidence type="ECO:0000313" key="1">
    <source>
        <dbReference type="EMBL" id="KKI99673.1"/>
    </source>
</evidence>
<evidence type="ECO:0000313" key="2">
    <source>
        <dbReference type="Proteomes" id="UP000034681"/>
    </source>
</evidence>
<sequence length="72" mass="7990">MTETAASGDYGKGFMTNWLLMRLPDRFPQPGFHGGTEGGWLGKAAEYCGEGSRLMLGLEPVRGFLREPRVER</sequence>
<proteinExistence type="predicted"/>
<keyword evidence="2" id="KW-1185">Reference proteome</keyword>
<accession>A0A0M2PYB4</accession>
<dbReference type="AlphaFoldDB" id="A0A0M2PYB4"/>
<dbReference type="EMBL" id="AJTX02000004">
    <property type="protein sequence ID" value="KKI99673.1"/>
    <property type="molecule type" value="Genomic_DNA"/>
</dbReference>
<comment type="caution">
    <text evidence="1">The sequence shown here is derived from an EMBL/GenBank/DDBJ whole genome shotgun (WGS) entry which is preliminary data.</text>
</comment>
<name>A0A0M2PYB4_PROHO</name>